<reference evidence="2" key="1">
    <citation type="submission" date="2022-12" db="EMBL/GenBank/DDBJ databases">
        <title>Chromosome-level genome assembly of the bean flower thrips Megalurothrips usitatus.</title>
        <authorList>
            <person name="Ma L."/>
            <person name="Liu Q."/>
            <person name="Li H."/>
            <person name="Cai W."/>
        </authorList>
    </citation>
    <scope>NUCLEOTIDE SEQUENCE</scope>
    <source>
        <strain evidence="2">Cailab_2022a</strain>
    </source>
</reference>
<dbReference type="InterPro" id="IPR031983">
    <property type="entry name" value="DUF4786"/>
</dbReference>
<organism evidence="2 3">
    <name type="scientific">Megalurothrips usitatus</name>
    <name type="common">bean blossom thrips</name>
    <dbReference type="NCBI Taxonomy" id="439358"/>
    <lineage>
        <taxon>Eukaryota</taxon>
        <taxon>Metazoa</taxon>
        <taxon>Ecdysozoa</taxon>
        <taxon>Arthropoda</taxon>
        <taxon>Hexapoda</taxon>
        <taxon>Insecta</taxon>
        <taxon>Pterygota</taxon>
        <taxon>Neoptera</taxon>
        <taxon>Paraneoptera</taxon>
        <taxon>Thysanoptera</taxon>
        <taxon>Terebrantia</taxon>
        <taxon>Thripoidea</taxon>
        <taxon>Thripidae</taxon>
        <taxon>Megalurothrips</taxon>
    </lineage>
</organism>
<accession>A0AAV7XQ92</accession>
<comment type="caution">
    <text evidence="2">The sequence shown here is derived from an EMBL/GenBank/DDBJ whole genome shotgun (WGS) entry which is preliminary data.</text>
</comment>
<dbReference type="Proteomes" id="UP001075354">
    <property type="component" value="Chromosome 5"/>
</dbReference>
<name>A0AAV7XQ92_9NEOP</name>
<feature type="compositionally biased region" description="Basic residues" evidence="1">
    <location>
        <begin position="24"/>
        <end position="57"/>
    </location>
</feature>
<sequence length="118" mass="12726">MAAARRRSTQGSGGSKAGAGGHAKPAKKPSKGKLSAGRRKVATYHRLQPHQKQKLKQQQHQLMLADAAAEPAGPSPFFYAPAAKKTSMHKLLGGNGKPHTMYVLEKSRAPAYYQRLLP</sequence>
<evidence type="ECO:0000313" key="2">
    <source>
        <dbReference type="EMBL" id="KAJ1528044.1"/>
    </source>
</evidence>
<proteinExistence type="predicted"/>
<evidence type="ECO:0000256" key="1">
    <source>
        <dbReference type="SAM" id="MobiDB-lite"/>
    </source>
</evidence>
<keyword evidence="3" id="KW-1185">Reference proteome</keyword>
<gene>
    <name evidence="2" type="ORF">ONE63_007963</name>
</gene>
<dbReference type="EMBL" id="JAPTSV010000005">
    <property type="protein sequence ID" value="KAJ1528044.1"/>
    <property type="molecule type" value="Genomic_DNA"/>
</dbReference>
<dbReference type="AlphaFoldDB" id="A0AAV7XQ92"/>
<protein>
    <submittedName>
        <fullName evidence="2">Uncharacterized protein</fullName>
    </submittedName>
</protein>
<feature type="compositionally biased region" description="Gly residues" evidence="1">
    <location>
        <begin position="11"/>
        <end position="21"/>
    </location>
</feature>
<dbReference type="Pfam" id="PF16027">
    <property type="entry name" value="DUF4786"/>
    <property type="match status" value="1"/>
</dbReference>
<feature type="region of interest" description="Disordered" evidence="1">
    <location>
        <begin position="1"/>
        <end position="63"/>
    </location>
</feature>
<evidence type="ECO:0000313" key="3">
    <source>
        <dbReference type="Proteomes" id="UP001075354"/>
    </source>
</evidence>